<dbReference type="PROSITE" id="PS00622">
    <property type="entry name" value="HTH_LUXR_1"/>
    <property type="match status" value="1"/>
</dbReference>
<comment type="caution">
    <text evidence="8">The sequence shown here is derived from an EMBL/GenBank/DDBJ whole genome shotgun (WGS) entry which is preliminary data.</text>
</comment>
<dbReference type="EMBL" id="BONY01000001">
    <property type="protein sequence ID" value="GIH01993.1"/>
    <property type="molecule type" value="Genomic_DNA"/>
</dbReference>
<dbReference type="Pfam" id="PF00072">
    <property type="entry name" value="Response_reg"/>
    <property type="match status" value="1"/>
</dbReference>
<evidence type="ECO:0000313" key="9">
    <source>
        <dbReference type="Proteomes" id="UP000612899"/>
    </source>
</evidence>
<dbReference type="PANTHER" id="PTHR43214">
    <property type="entry name" value="TWO-COMPONENT RESPONSE REGULATOR"/>
    <property type="match status" value="1"/>
</dbReference>
<dbReference type="CDD" id="cd17535">
    <property type="entry name" value="REC_NarL-like"/>
    <property type="match status" value="1"/>
</dbReference>
<feature type="domain" description="Response regulatory" evidence="7">
    <location>
        <begin position="4"/>
        <end position="126"/>
    </location>
</feature>
<dbReference type="SUPFAM" id="SSF46894">
    <property type="entry name" value="C-terminal effector domain of the bipartite response regulators"/>
    <property type="match status" value="1"/>
</dbReference>
<dbReference type="SMART" id="SM00448">
    <property type="entry name" value="REC"/>
    <property type="match status" value="1"/>
</dbReference>
<gene>
    <name evidence="8" type="ORF">Rhe02_00600</name>
</gene>
<evidence type="ECO:0000259" key="6">
    <source>
        <dbReference type="PROSITE" id="PS50043"/>
    </source>
</evidence>
<name>A0A8J3VD61_9ACTN</name>
<sequence>MTVRVLLADDQPLVRAGIAMLLSAETGIEVLAECSNGDEAIAQARVHQPDVVLMDVRMPGVDGVEATRVITSDGFAAREDRPVKVLILTTYHVDDAVYGALRAGASGFLLKDAAPAELVMAVQAVAAGEAWLDPAVARRLLTDFGTRPQQRETPPDMRVLTDRERDVLVLAATGMSNSEIAVKLIIGEATVKTHLGRVLMKLGVRDRTQAVVAAYQSGLVVP</sequence>
<dbReference type="InterPro" id="IPR039420">
    <property type="entry name" value="WalR-like"/>
</dbReference>
<evidence type="ECO:0000256" key="3">
    <source>
        <dbReference type="ARBA" id="ARBA00023125"/>
    </source>
</evidence>
<dbReference type="Pfam" id="PF00196">
    <property type="entry name" value="GerE"/>
    <property type="match status" value="1"/>
</dbReference>
<dbReference type="Proteomes" id="UP000612899">
    <property type="component" value="Unassembled WGS sequence"/>
</dbReference>
<evidence type="ECO:0000313" key="8">
    <source>
        <dbReference type="EMBL" id="GIH01993.1"/>
    </source>
</evidence>
<dbReference type="GO" id="GO:0003677">
    <property type="term" value="F:DNA binding"/>
    <property type="evidence" value="ECO:0007669"/>
    <property type="project" value="UniProtKB-KW"/>
</dbReference>
<evidence type="ECO:0000259" key="7">
    <source>
        <dbReference type="PROSITE" id="PS50110"/>
    </source>
</evidence>
<keyword evidence="1 5" id="KW-0597">Phosphoprotein</keyword>
<dbReference type="RefSeq" id="WP_203905948.1">
    <property type="nucleotide sequence ID" value="NZ_BONY01000001.1"/>
</dbReference>
<feature type="modified residue" description="4-aspartylphosphate" evidence="5">
    <location>
        <position position="55"/>
    </location>
</feature>
<dbReference type="PROSITE" id="PS50043">
    <property type="entry name" value="HTH_LUXR_2"/>
    <property type="match status" value="1"/>
</dbReference>
<dbReference type="GO" id="GO:0006355">
    <property type="term" value="P:regulation of DNA-templated transcription"/>
    <property type="evidence" value="ECO:0007669"/>
    <property type="project" value="InterPro"/>
</dbReference>
<protein>
    <submittedName>
        <fullName evidence="8">DNA-binding response regulator</fullName>
    </submittedName>
</protein>
<keyword evidence="9" id="KW-1185">Reference proteome</keyword>
<keyword evidence="2" id="KW-0805">Transcription regulation</keyword>
<dbReference type="InterPro" id="IPR058245">
    <property type="entry name" value="NreC/VraR/RcsB-like_REC"/>
</dbReference>
<keyword evidence="3 8" id="KW-0238">DNA-binding</keyword>
<feature type="domain" description="HTH luxR-type" evidence="6">
    <location>
        <begin position="153"/>
        <end position="218"/>
    </location>
</feature>
<evidence type="ECO:0000256" key="2">
    <source>
        <dbReference type="ARBA" id="ARBA00023015"/>
    </source>
</evidence>
<accession>A0A8J3VD61</accession>
<dbReference type="InterPro" id="IPR011006">
    <property type="entry name" value="CheY-like_superfamily"/>
</dbReference>
<dbReference type="SMART" id="SM00421">
    <property type="entry name" value="HTH_LUXR"/>
    <property type="match status" value="1"/>
</dbReference>
<evidence type="ECO:0000256" key="1">
    <source>
        <dbReference type="ARBA" id="ARBA00022553"/>
    </source>
</evidence>
<evidence type="ECO:0000256" key="5">
    <source>
        <dbReference type="PROSITE-ProRule" id="PRU00169"/>
    </source>
</evidence>
<dbReference type="GO" id="GO:0000160">
    <property type="term" value="P:phosphorelay signal transduction system"/>
    <property type="evidence" value="ECO:0007669"/>
    <property type="project" value="InterPro"/>
</dbReference>
<proteinExistence type="predicted"/>
<dbReference type="InterPro" id="IPR016032">
    <property type="entry name" value="Sig_transdc_resp-reg_C-effctor"/>
</dbReference>
<dbReference type="CDD" id="cd06170">
    <property type="entry name" value="LuxR_C_like"/>
    <property type="match status" value="1"/>
</dbReference>
<dbReference type="PANTHER" id="PTHR43214:SF24">
    <property type="entry name" value="TRANSCRIPTIONAL REGULATORY PROTEIN NARL-RELATED"/>
    <property type="match status" value="1"/>
</dbReference>
<dbReference type="InterPro" id="IPR001789">
    <property type="entry name" value="Sig_transdc_resp-reg_receiver"/>
</dbReference>
<keyword evidence="4" id="KW-0804">Transcription</keyword>
<evidence type="ECO:0000256" key="4">
    <source>
        <dbReference type="ARBA" id="ARBA00023163"/>
    </source>
</evidence>
<dbReference type="AlphaFoldDB" id="A0A8J3VD61"/>
<reference evidence="8" key="1">
    <citation type="submission" date="2021-01" db="EMBL/GenBank/DDBJ databases">
        <title>Whole genome shotgun sequence of Rhizocola hellebori NBRC 109834.</title>
        <authorList>
            <person name="Komaki H."/>
            <person name="Tamura T."/>
        </authorList>
    </citation>
    <scope>NUCLEOTIDE SEQUENCE</scope>
    <source>
        <strain evidence="8">NBRC 109834</strain>
    </source>
</reference>
<organism evidence="8 9">
    <name type="scientific">Rhizocola hellebori</name>
    <dbReference type="NCBI Taxonomy" id="1392758"/>
    <lineage>
        <taxon>Bacteria</taxon>
        <taxon>Bacillati</taxon>
        <taxon>Actinomycetota</taxon>
        <taxon>Actinomycetes</taxon>
        <taxon>Micromonosporales</taxon>
        <taxon>Micromonosporaceae</taxon>
        <taxon>Rhizocola</taxon>
    </lineage>
</organism>
<dbReference type="SUPFAM" id="SSF52172">
    <property type="entry name" value="CheY-like"/>
    <property type="match status" value="1"/>
</dbReference>
<dbReference type="PRINTS" id="PR00038">
    <property type="entry name" value="HTHLUXR"/>
</dbReference>
<dbReference type="PROSITE" id="PS50110">
    <property type="entry name" value="RESPONSE_REGULATORY"/>
    <property type="match status" value="1"/>
</dbReference>
<dbReference type="InterPro" id="IPR000792">
    <property type="entry name" value="Tscrpt_reg_LuxR_C"/>
</dbReference>
<dbReference type="Gene3D" id="3.40.50.2300">
    <property type="match status" value="1"/>
</dbReference>